<dbReference type="NCBIfam" id="TIGR01805">
    <property type="entry name" value="CM_mono_grmpos"/>
    <property type="match status" value="1"/>
</dbReference>
<dbReference type="PANTHER" id="PTHR38041">
    <property type="entry name" value="CHORISMATE MUTASE"/>
    <property type="match status" value="1"/>
</dbReference>
<feature type="domain" description="Chorismate mutase" evidence="2">
    <location>
        <begin position="1"/>
        <end position="85"/>
    </location>
</feature>
<dbReference type="GO" id="GO:0004106">
    <property type="term" value="F:chorismate mutase activity"/>
    <property type="evidence" value="ECO:0007669"/>
    <property type="project" value="UniProtKB-EC"/>
</dbReference>
<evidence type="ECO:0000313" key="5">
    <source>
        <dbReference type="Proteomes" id="UP000296883"/>
    </source>
</evidence>
<dbReference type="EMBL" id="CP038865">
    <property type="protein sequence ID" value="QCA29348.1"/>
    <property type="molecule type" value="Genomic_DNA"/>
</dbReference>
<protein>
    <submittedName>
        <fullName evidence="4">Chorismate mutase</fullName>
        <ecNumber evidence="4">5.4.99.5</ecNumber>
    </submittedName>
</protein>
<dbReference type="SUPFAM" id="SSF48600">
    <property type="entry name" value="Chorismate mutase II"/>
    <property type="match status" value="1"/>
</dbReference>
<reference evidence="4 6" key="1">
    <citation type="submission" date="2019-03" db="EMBL/GenBank/DDBJ databases">
        <title>Vagococcus sp. was isolated fron gut of Carduelis flavirostris.</title>
        <authorList>
            <person name="Ge Y."/>
        </authorList>
    </citation>
    <scope>NUCLEOTIDE SEQUENCE [LARGE SCALE GENOMIC DNA]</scope>
    <source>
        <strain evidence="4 6">CF-210</strain>
    </source>
</reference>
<evidence type="ECO:0000313" key="3">
    <source>
        <dbReference type="EMBL" id="QCA29348.1"/>
    </source>
</evidence>
<name>A0AAJ5EEK3_9ENTE</name>
<dbReference type="PROSITE" id="PS51168">
    <property type="entry name" value="CHORISMATE_MUT_2"/>
    <property type="match status" value="1"/>
</dbReference>
<dbReference type="GO" id="GO:0046417">
    <property type="term" value="P:chorismate metabolic process"/>
    <property type="evidence" value="ECO:0007669"/>
    <property type="project" value="InterPro"/>
</dbReference>
<dbReference type="Pfam" id="PF01817">
    <property type="entry name" value="CM_2"/>
    <property type="match status" value="1"/>
</dbReference>
<dbReference type="Gene3D" id="1.20.59.10">
    <property type="entry name" value="Chorismate mutase"/>
    <property type="match status" value="1"/>
</dbReference>
<dbReference type="GO" id="GO:0009697">
    <property type="term" value="P:salicylic acid biosynthetic process"/>
    <property type="evidence" value="ECO:0007669"/>
    <property type="project" value="TreeGrafter"/>
</dbReference>
<dbReference type="RefSeq" id="WP_135255209.1">
    <property type="nucleotide sequence ID" value="NZ_CP038865.1"/>
</dbReference>
<dbReference type="EC" id="5.4.99.5" evidence="4"/>
<dbReference type="SMART" id="SM00830">
    <property type="entry name" value="CM_2"/>
    <property type="match status" value="1"/>
</dbReference>
<dbReference type="InterPro" id="IPR036263">
    <property type="entry name" value="Chorismate_II_sf"/>
</dbReference>
<dbReference type="AlphaFoldDB" id="A0AAJ5EEK3"/>
<organism evidence="4 6">
    <name type="scientific">Vagococcus xieshaowenii</name>
    <dbReference type="NCBI Taxonomy" id="2562451"/>
    <lineage>
        <taxon>Bacteria</taxon>
        <taxon>Bacillati</taxon>
        <taxon>Bacillota</taxon>
        <taxon>Bacilli</taxon>
        <taxon>Lactobacillales</taxon>
        <taxon>Enterococcaceae</taxon>
        <taxon>Vagococcus</taxon>
    </lineage>
</organism>
<keyword evidence="5" id="KW-1185">Reference proteome</keyword>
<proteinExistence type="predicted"/>
<dbReference type="InterPro" id="IPR011279">
    <property type="entry name" value="Chorismate_mutase_GmP"/>
</dbReference>
<dbReference type="InterPro" id="IPR002701">
    <property type="entry name" value="CM_II_prokaryot"/>
</dbReference>
<evidence type="ECO:0000313" key="4">
    <source>
        <dbReference type="EMBL" id="TFZ39360.1"/>
    </source>
</evidence>
<evidence type="ECO:0000259" key="2">
    <source>
        <dbReference type="PROSITE" id="PS51168"/>
    </source>
</evidence>
<dbReference type="PANTHER" id="PTHR38041:SF1">
    <property type="entry name" value="CHORISMATE MUTASE"/>
    <property type="match status" value="1"/>
</dbReference>
<dbReference type="EMBL" id="SRHU01000036">
    <property type="protein sequence ID" value="TFZ39360.1"/>
    <property type="molecule type" value="Genomic_DNA"/>
</dbReference>
<sequence length="87" mass="10256">MENARRKIDDIDHQLVALLEERMQVVEEVISIKKAQTREVLDEDREKDVLKKVSACIKHKEYEPCILAIYEEILTVSKVYQVKKLTE</sequence>
<reference evidence="3 5" key="2">
    <citation type="journal article" date="2020" name="Int. J. Syst. Evol. Microbiol.">
        <title>Vagococcus xieshaowenii sp. nov., isolated from snow finch (Montifringilla taczanowskii) cloacal content.</title>
        <authorList>
            <person name="Ge Y."/>
            <person name="Yang J."/>
            <person name="Lai X.H."/>
            <person name="Zhang G."/>
            <person name="Jin D."/>
            <person name="Lu S."/>
            <person name="Wang B."/>
            <person name="Huang Y."/>
            <person name="Huang Y."/>
            <person name="Ren Z."/>
            <person name="Zhang X."/>
            <person name="Xu J."/>
        </authorList>
    </citation>
    <scope>NUCLEOTIDE SEQUENCE [LARGE SCALE GENOMIC DNA]</scope>
    <source>
        <strain evidence="5">personal::cf-49</strain>
        <strain evidence="3">Personal::cf-49</strain>
    </source>
</reference>
<evidence type="ECO:0000256" key="1">
    <source>
        <dbReference type="ARBA" id="ARBA00023235"/>
    </source>
</evidence>
<dbReference type="Proteomes" id="UP000297725">
    <property type="component" value="Unassembled WGS sequence"/>
</dbReference>
<accession>A0AAJ5EEK3</accession>
<dbReference type="InterPro" id="IPR036979">
    <property type="entry name" value="CM_dom_sf"/>
</dbReference>
<keyword evidence="1 4" id="KW-0413">Isomerase</keyword>
<evidence type="ECO:0000313" key="6">
    <source>
        <dbReference type="Proteomes" id="UP000297725"/>
    </source>
</evidence>
<gene>
    <name evidence="4" type="ORF">E4031_09460</name>
    <name evidence="3" type="ORF">E4Z98_08465</name>
</gene>
<dbReference type="InterPro" id="IPR051331">
    <property type="entry name" value="Chorismate_mutase-related"/>
</dbReference>
<dbReference type="Proteomes" id="UP000296883">
    <property type="component" value="Chromosome"/>
</dbReference>